<accession>A0A2K3KSC4</accession>
<gene>
    <name evidence="1" type="ORF">L195_g064319</name>
</gene>
<dbReference type="AlphaFoldDB" id="A0A2K3KSC4"/>
<protein>
    <submittedName>
        <fullName evidence="1">Uncharacterized protein</fullName>
    </submittedName>
</protein>
<comment type="caution">
    <text evidence="1">The sequence shown here is derived from an EMBL/GenBank/DDBJ whole genome shotgun (WGS) entry which is preliminary data.</text>
</comment>
<reference evidence="1 2" key="2">
    <citation type="journal article" date="2017" name="Front. Plant Sci.">
        <title>Gene Classification and Mining of Molecular Markers Useful in Red Clover (Trifolium pratense) Breeding.</title>
        <authorList>
            <person name="Istvanek J."/>
            <person name="Dluhosova J."/>
            <person name="Dluhos P."/>
            <person name="Patkova L."/>
            <person name="Nedelnik J."/>
            <person name="Repkova J."/>
        </authorList>
    </citation>
    <scope>NUCLEOTIDE SEQUENCE [LARGE SCALE GENOMIC DNA]</scope>
    <source>
        <strain evidence="2">cv. Tatra</strain>
        <tissue evidence="1">Young leaves</tissue>
    </source>
</reference>
<name>A0A2K3KSC4_TRIPR</name>
<evidence type="ECO:0000313" key="1">
    <source>
        <dbReference type="EMBL" id="PNX69181.1"/>
    </source>
</evidence>
<proteinExistence type="predicted"/>
<dbReference type="Proteomes" id="UP000236291">
    <property type="component" value="Unassembled WGS sequence"/>
</dbReference>
<feature type="non-terminal residue" evidence="1">
    <location>
        <position position="1"/>
    </location>
</feature>
<organism evidence="1 2">
    <name type="scientific">Trifolium pratense</name>
    <name type="common">Red clover</name>
    <dbReference type="NCBI Taxonomy" id="57577"/>
    <lineage>
        <taxon>Eukaryota</taxon>
        <taxon>Viridiplantae</taxon>
        <taxon>Streptophyta</taxon>
        <taxon>Embryophyta</taxon>
        <taxon>Tracheophyta</taxon>
        <taxon>Spermatophyta</taxon>
        <taxon>Magnoliopsida</taxon>
        <taxon>eudicotyledons</taxon>
        <taxon>Gunneridae</taxon>
        <taxon>Pentapetalae</taxon>
        <taxon>rosids</taxon>
        <taxon>fabids</taxon>
        <taxon>Fabales</taxon>
        <taxon>Fabaceae</taxon>
        <taxon>Papilionoideae</taxon>
        <taxon>50 kb inversion clade</taxon>
        <taxon>NPAAA clade</taxon>
        <taxon>Hologalegina</taxon>
        <taxon>IRL clade</taxon>
        <taxon>Trifolieae</taxon>
        <taxon>Trifolium</taxon>
    </lineage>
</organism>
<evidence type="ECO:0000313" key="2">
    <source>
        <dbReference type="Proteomes" id="UP000236291"/>
    </source>
</evidence>
<dbReference type="EMBL" id="ASHM01243245">
    <property type="protein sequence ID" value="PNX69181.1"/>
    <property type="molecule type" value="Genomic_DNA"/>
</dbReference>
<sequence length="36" mass="3701">GPSRSPSASCETALGKEASALDEVFPSLAVRLLVLE</sequence>
<reference evidence="1 2" key="1">
    <citation type="journal article" date="2014" name="Am. J. Bot.">
        <title>Genome assembly and annotation for red clover (Trifolium pratense; Fabaceae).</title>
        <authorList>
            <person name="Istvanek J."/>
            <person name="Jaros M."/>
            <person name="Krenek A."/>
            <person name="Repkova J."/>
        </authorList>
    </citation>
    <scope>NUCLEOTIDE SEQUENCE [LARGE SCALE GENOMIC DNA]</scope>
    <source>
        <strain evidence="2">cv. Tatra</strain>
        <tissue evidence="1">Young leaves</tissue>
    </source>
</reference>